<keyword evidence="8" id="KW-1185">Reference proteome</keyword>
<comment type="similarity">
    <text evidence="2">Belongs to the NAD(P)-dependent epimerase/dehydratase family.</text>
</comment>
<dbReference type="PANTHER" id="PTHR43725">
    <property type="entry name" value="UDP-GLUCOSE 4-EPIMERASE"/>
    <property type="match status" value="1"/>
</dbReference>
<dbReference type="SUPFAM" id="SSF51735">
    <property type="entry name" value="NAD(P)-binding Rossmann-fold domains"/>
    <property type="match status" value="1"/>
</dbReference>
<evidence type="ECO:0000256" key="3">
    <source>
        <dbReference type="ARBA" id="ARBA00018569"/>
    </source>
</evidence>
<dbReference type="InterPro" id="IPR001509">
    <property type="entry name" value="Epimerase_deHydtase"/>
</dbReference>
<dbReference type="Pfam" id="PF01370">
    <property type="entry name" value="Epimerase"/>
    <property type="match status" value="1"/>
</dbReference>
<dbReference type="RefSeq" id="WP_356673570.1">
    <property type="nucleotide sequence ID" value="NZ_JBEXEF010000119.1"/>
</dbReference>
<evidence type="ECO:0000256" key="4">
    <source>
        <dbReference type="ARBA" id="ARBA00031367"/>
    </source>
</evidence>
<evidence type="ECO:0000256" key="5">
    <source>
        <dbReference type="ARBA" id="ARBA00033067"/>
    </source>
</evidence>
<sequence>MILVTGGFGFIGSHTVRALLDLGEDCVVVQRRARELPAVLAGARVEVEQADVADRDALLAIGHRHDITGIVHLAGSYPWPPVPDAPVEATRRALDGLLNIAQAAQEWGVRRLGVASTIGVYFGARNDGPLREDVPLSMSARVSIPTFKKVGELLGGFLADTTGVDIVNYRVSGTWGPLGHPDPFFAAPALVHAAARGTAPDLSHLVGPAFAEDGLDLNYVKDTGRAIALLQLAGKLNHRTYNVGSGRATTNAELIETIRKVVPDSQVDLPAGGDASHLVLDISRLQADTGYRAEYDTERAVSDYIAWLSAGNKT</sequence>
<accession>A0ABV2UG34</accession>
<evidence type="ECO:0000256" key="1">
    <source>
        <dbReference type="ARBA" id="ARBA00004947"/>
    </source>
</evidence>
<dbReference type="Gene3D" id="3.40.50.720">
    <property type="entry name" value="NAD(P)-binding Rossmann-like Domain"/>
    <property type="match status" value="1"/>
</dbReference>
<feature type="domain" description="NAD-dependent epimerase/dehydratase" evidence="6">
    <location>
        <begin position="2"/>
        <end position="244"/>
    </location>
</feature>
<organism evidence="7 8">
    <name type="scientific">Streptomyces sp. 900116325</name>
    <dbReference type="NCBI Taxonomy" id="3154295"/>
    <lineage>
        <taxon>Bacteria</taxon>
        <taxon>Bacillati</taxon>
        <taxon>Actinomycetota</taxon>
        <taxon>Actinomycetes</taxon>
        <taxon>Kitasatosporales</taxon>
        <taxon>Streptomycetaceae</taxon>
        <taxon>Streptomyces</taxon>
    </lineage>
</organism>
<evidence type="ECO:0000256" key="2">
    <source>
        <dbReference type="ARBA" id="ARBA00007637"/>
    </source>
</evidence>
<dbReference type="InterPro" id="IPR036291">
    <property type="entry name" value="NAD(P)-bd_dom_sf"/>
</dbReference>
<comment type="pathway">
    <text evidence="1">Carbohydrate metabolism; galactose metabolism.</text>
</comment>
<dbReference type="Proteomes" id="UP001550044">
    <property type="component" value="Unassembled WGS sequence"/>
</dbReference>
<comment type="caution">
    <text evidence="7">The sequence shown here is derived from an EMBL/GenBank/DDBJ whole genome shotgun (WGS) entry which is preliminary data.</text>
</comment>
<evidence type="ECO:0000313" key="8">
    <source>
        <dbReference type="Proteomes" id="UP001550044"/>
    </source>
</evidence>
<reference evidence="7 8" key="1">
    <citation type="submission" date="2024-06" db="EMBL/GenBank/DDBJ databases">
        <title>The Natural Products Discovery Center: Release of the First 8490 Sequenced Strains for Exploring Actinobacteria Biosynthetic Diversity.</title>
        <authorList>
            <person name="Kalkreuter E."/>
            <person name="Kautsar S.A."/>
            <person name="Yang D."/>
            <person name="Bader C.D."/>
            <person name="Teijaro C.N."/>
            <person name="Fluegel L."/>
            <person name="Davis C.M."/>
            <person name="Simpson J.R."/>
            <person name="Lauterbach L."/>
            <person name="Steele A.D."/>
            <person name="Gui C."/>
            <person name="Meng S."/>
            <person name="Li G."/>
            <person name="Viehrig K."/>
            <person name="Ye F."/>
            <person name="Su P."/>
            <person name="Kiefer A.F."/>
            <person name="Nichols A."/>
            <person name="Cepeda A.J."/>
            <person name="Yan W."/>
            <person name="Fan B."/>
            <person name="Jiang Y."/>
            <person name="Adhikari A."/>
            <person name="Zheng C.-J."/>
            <person name="Schuster L."/>
            <person name="Cowan T.M."/>
            <person name="Smanski M.J."/>
            <person name="Chevrette M.G."/>
            <person name="De Carvalho L.P.S."/>
            <person name="Shen B."/>
        </authorList>
    </citation>
    <scope>NUCLEOTIDE SEQUENCE [LARGE SCALE GENOMIC DNA]</scope>
    <source>
        <strain evidence="7 8">NPDC005137</strain>
    </source>
</reference>
<evidence type="ECO:0000259" key="6">
    <source>
        <dbReference type="Pfam" id="PF01370"/>
    </source>
</evidence>
<gene>
    <name evidence="7" type="ORF">ABZV61_29395</name>
</gene>
<dbReference type="EMBL" id="JBEXIP010000030">
    <property type="protein sequence ID" value="MET8436820.1"/>
    <property type="molecule type" value="Genomic_DNA"/>
</dbReference>
<evidence type="ECO:0000313" key="7">
    <source>
        <dbReference type="EMBL" id="MET8436820.1"/>
    </source>
</evidence>
<protein>
    <recommendedName>
        <fullName evidence="3">UDP-glucose 4-epimerase</fullName>
    </recommendedName>
    <alternativeName>
        <fullName evidence="5">Galactowaldenase</fullName>
    </alternativeName>
    <alternativeName>
        <fullName evidence="4">UDP-galactose 4-epimerase</fullName>
    </alternativeName>
</protein>
<proteinExistence type="inferred from homology"/>
<name>A0ABV2UG34_9ACTN</name>